<reference evidence="2" key="1">
    <citation type="submission" date="2017-06" db="EMBL/GenBank/DDBJ databases">
        <title>Capnocytophaga spp. assemblies.</title>
        <authorList>
            <person name="Gulvik C.A."/>
        </authorList>
    </citation>
    <scope>NUCLEOTIDE SEQUENCE [LARGE SCALE GENOMIC DNA]</scope>
    <source>
        <strain evidence="2">H6253</strain>
    </source>
</reference>
<dbReference type="Pfam" id="PF10004">
    <property type="entry name" value="DUF2247"/>
    <property type="match status" value="1"/>
</dbReference>
<dbReference type="EMBL" id="CP022384">
    <property type="protein sequence ID" value="ATA82952.1"/>
    <property type="molecule type" value="Genomic_DNA"/>
</dbReference>
<evidence type="ECO:0008006" key="3">
    <source>
        <dbReference type="Google" id="ProtNLM"/>
    </source>
</evidence>
<proteinExistence type="predicted"/>
<dbReference type="Proteomes" id="UP000217276">
    <property type="component" value="Chromosome"/>
</dbReference>
<sequence>MILFDKGFMLNDWRAVYVGLKKHWLTPNEVLSYCEYGYILCSKEMFTEMYMLSELSDENLLNITRKIYPNPIWEKIDDDLYERRQIGGENYYLFWEVEKLSEVVALDKDKRYKLDEVGFLYANFNYPDDWYPLIYYNPPKKGEKMGIDVLYDDLIEYIDSSTKQLIESKTIELKKV</sequence>
<organism evidence="1 2">
    <name type="scientific">Capnocytophaga leadbetteri</name>
    <dbReference type="NCBI Taxonomy" id="327575"/>
    <lineage>
        <taxon>Bacteria</taxon>
        <taxon>Pseudomonadati</taxon>
        <taxon>Bacteroidota</taxon>
        <taxon>Flavobacteriia</taxon>
        <taxon>Flavobacteriales</taxon>
        <taxon>Flavobacteriaceae</taxon>
        <taxon>Capnocytophaga</taxon>
    </lineage>
</organism>
<evidence type="ECO:0000313" key="2">
    <source>
        <dbReference type="Proteomes" id="UP000217276"/>
    </source>
</evidence>
<name>A0A250FCT7_9FLAO</name>
<dbReference type="KEGG" id="clk:CGC53_08385"/>
<dbReference type="InterPro" id="IPR016630">
    <property type="entry name" value="UCP015278"/>
</dbReference>
<gene>
    <name evidence="1" type="ORF">CGC53_08385</name>
</gene>
<dbReference type="RefSeq" id="WP_095914895.1">
    <property type="nucleotide sequence ID" value="NZ_CP022384.1"/>
</dbReference>
<protein>
    <recommendedName>
        <fullName evidence="3">DUF2247 domain-containing protein</fullName>
    </recommendedName>
</protein>
<accession>A0A250FCT7</accession>
<keyword evidence="2" id="KW-1185">Reference proteome</keyword>
<evidence type="ECO:0000313" key="1">
    <source>
        <dbReference type="EMBL" id="ATA82952.1"/>
    </source>
</evidence>
<dbReference type="AlphaFoldDB" id="A0A250FCT7"/>